<dbReference type="InterPro" id="IPR022151">
    <property type="entry name" value="Sox_N"/>
</dbReference>
<evidence type="ECO:0000313" key="10">
    <source>
        <dbReference type="RefSeq" id="XP_013777181.1"/>
    </source>
</evidence>
<gene>
    <name evidence="10" type="primary">LOC106461862</name>
</gene>
<reference evidence="10" key="1">
    <citation type="submission" date="2025-08" db="UniProtKB">
        <authorList>
            <consortium name="RefSeq"/>
        </authorList>
    </citation>
    <scope>IDENTIFICATION</scope>
    <source>
        <tissue evidence="10">Muscle</tissue>
    </source>
</reference>
<keyword evidence="9" id="KW-1185">Reference proteome</keyword>
<dbReference type="InterPro" id="IPR036910">
    <property type="entry name" value="HMG_box_dom_sf"/>
</dbReference>
<dbReference type="Pfam" id="PF00505">
    <property type="entry name" value="HMG_box"/>
    <property type="match status" value="1"/>
</dbReference>
<evidence type="ECO:0000256" key="1">
    <source>
        <dbReference type="ARBA" id="ARBA00004123"/>
    </source>
</evidence>
<evidence type="ECO:0000256" key="6">
    <source>
        <dbReference type="PROSITE-ProRule" id="PRU00267"/>
    </source>
</evidence>
<evidence type="ECO:0000256" key="7">
    <source>
        <dbReference type="SAM" id="MobiDB-lite"/>
    </source>
</evidence>
<dbReference type="RefSeq" id="XP_013777181.1">
    <property type="nucleotide sequence ID" value="XM_013921727.2"/>
</dbReference>
<dbReference type="SMART" id="SM00398">
    <property type="entry name" value="HMG"/>
    <property type="match status" value="1"/>
</dbReference>
<feature type="region of interest" description="Disordered" evidence="7">
    <location>
        <begin position="1"/>
        <end position="53"/>
    </location>
</feature>
<evidence type="ECO:0000259" key="8">
    <source>
        <dbReference type="PROSITE" id="PS50118"/>
    </source>
</evidence>
<comment type="subcellular location">
    <subcellularLocation>
        <location evidence="1">Nucleus</location>
    </subcellularLocation>
</comment>
<keyword evidence="3 6" id="KW-0238">DNA-binding</keyword>
<feature type="compositionally biased region" description="Low complexity" evidence="7">
    <location>
        <begin position="166"/>
        <end position="177"/>
    </location>
</feature>
<dbReference type="InterPro" id="IPR009071">
    <property type="entry name" value="HMG_box_dom"/>
</dbReference>
<feature type="region of interest" description="Disordered" evidence="7">
    <location>
        <begin position="193"/>
        <end position="235"/>
    </location>
</feature>
<evidence type="ECO:0000313" key="9">
    <source>
        <dbReference type="Proteomes" id="UP000694941"/>
    </source>
</evidence>
<evidence type="ECO:0000256" key="2">
    <source>
        <dbReference type="ARBA" id="ARBA00023015"/>
    </source>
</evidence>
<dbReference type="SUPFAM" id="SSF47095">
    <property type="entry name" value="HMG-box"/>
    <property type="match status" value="1"/>
</dbReference>
<dbReference type="PROSITE" id="PS50118">
    <property type="entry name" value="HMG_BOX_2"/>
    <property type="match status" value="1"/>
</dbReference>
<feature type="compositionally biased region" description="Polar residues" evidence="7">
    <location>
        <begin position="41"/>
        <end position="53"/>
    </location>
</feature>
<feature type="DNA-binding region" description="HMG box" evidence="6">
    <location>
        <begin position="87"/>
        <end position="155"/>
    </location>
</feature>
<dbReference type="CDD" id="cd22031">
    <property type="entry name" value="HMG-box_SoxE"/>
    <property type="match status" value="1"/>
</dbReference>
<name>A0ABM1B8W1_LIMPO</name>
<organism evidence="9 10">
    <name type="scientific">Limulus polyphemus</name>
    <name type="common">Atlantic horseshoe crab</name>
    <dbReference type="NCBI Taxonomy" id="6850"/>
    <lineage>
        <taxon>Eukaryota</taxon>
        <taxon>Metazoa</taxon>
        <taxon>Ecdysozoa</taxon>
        <taxon>Arthropoda</taxon>
        <taxon>Chelicerata</taxon>
        <taxon>Merostomata</taxon>
        <taxon>Xiphosura</taxon>
        <taxon>Limulidae</taxon>
        <taxon>Limulus</taxon>
    </lineage>
</organism>
<dbReference type="Proteomes" id="UP000694941">
    <property type="component" value="Unplaced"/>
</dbReference>
<evidence type="ECO:0000256" key="4">
    <source>
        <dbReference type="ARBA" id="ARBA00023163"/>
    </source>
</evidence>
<evidence type="ECO:0000256" key="5">
    <source>
        <dbReference type="ARBA" id="ARBA00023242"/>
    </source>
</evidence>
<sequence length="494" mass="53269">MNKAIDCGATAGLSDGYDEDSLQDTTDTESGSPGGLGGMSTAASSNDPLESNPTIQDAVSKVLDSYDWSQVAKSSRQSGADKRKPHVKRPMNAFMVWAQAARRKLADQYPHLHNAELSKTLGKLWRLLGDGEKKPFIEEAERLRSKHKKDHPDYKYQPRRRKPPKSSTFSTSSVSGTEPSHLPIKAIASIGHRNNLGADSSDSDNRSYNNLYSGRIGPYPPHQSPPTPPTTPYHGARILHHKSREETNSLISDGIILQSGRGTTQNPVSVQSGGSSSIVLPSRETQCKYARVEESPSSQVPTMGSHGAVDPYVHLSLTGAPQYSHIPHGNLSMVGAGASSTTPWGRFSAEQFSQDRLRVSCLSSAHVSREDHHMVGEGLIGTQGCKEGGLAGDRGPGNPPLDLYRTPNYSADYTTRRSGTTSFVEPESFPHCTKAFTTPSALLGVQSCPMFSHVVPGSQGEPSLFVPDSRPQLEGTNSCAYSSGHTLGHFLQPR</sequence>
<evidence type="ECO:0000256" key="3">
    <source>
        <dbReference type="ARBA" id="ARBA00023125"/>
    </source>
</evidence>
<protein>
    <submittedName>
        <fullName evidence="10">Transcription factor Sox-8-like</fullName>
    </submittedName>
</protein>
<proteinExistence type="predicted"/>
<dbReference type="PANTHER" id="PTHR45803">
    <property type="entry name" value="SOX100B"/>
    <property type="match status" value="1"/>
</dbReference>
<keyword evidence="5 6" id="KW-0539">Nucleus</keyword>
<dbReference type="InterPro" id="IPR050917">
    <property type="entry name" value="SOX_TF"/>
</dbReference>
<dbReference type="PANTHER" id="PTHR45803:SF5">
    <property type="entry name" value="SOX100B"/>
    <property type="match status" value="1"/>
</dbReference>
<keyword evidence="2" id="KW-0805">Transcription regulation</keyword>
<dbReference type="Gene3D" id="1.10.30.10">
    <property type="entry name" value="High mobility group box domain"/>
    <property type="match status" value="1"/>
</dbReference>
<accession>A0ABM1B8W1</accession>
<feature type="domain" description="HMG box" evidence="8">
    <location>
        <begin position="87"/>
        <end position="155"/>
    </location>
</feature>
<dbReference type="GeneID" id="106461862"/>
<feature type="region of interest" description="Disordered" evidence="7">
    <location>
        <begin position="141"/>
        <end position="179"/>
    </location>
</feature>
<feature type="compositionally biased region" description="Pro residues" evidence="7">
    <location>
        <begin position="218"/>
        <end position="231"/>
    </location>
</feature>
<dbReference type="Pfam" id="PF12444">
    <property type="entry name" value="Sox_N"/>
    <property type="match status" value="1"/>
</dbReference>
<keyword evidence="4" id="KW-0804">Transcription</keyword>